<dbReference type="InterPro" id="IPR050595">
    <property type="entry name" value="Bact_response_regulator"/>
</dbReference>
<keyword evidence="7" id="KW-1185">Reference proteome</keyword>
<dbReference type="PROSITE" id="PS50110">
    <property type="entry name" value="RESPONSE_REGULATORY"/>
    <property type="match status" value="1"/>
</dbReference>
<dbReference type="OrthoDB" id="5342753at2"/>
<evidence type="ECO:0000313" key="7">
    <source>
        <dbReference type="Proteomes" id="UP000006055"/>
    </source>
</evidence>
<dbReference type="Gene3D" id="3.40.50.2300">
    <property type="match status" value="1"/>
</dbReference>
<dbReference type="Pfam" id="PF00072">
    <property type="entry name" value="Response_reg"/>
    <property type="match status" value="1"/>
</dbReference>
<dbReference type="AlphaFoldDB" id="I4C0A3"/>
<proteinExistence type="predicted"/>
<evidence type="ECO:0000256" key="2">
    <source>
        <dbReference type="ARBA" id="ARBA00022679"/>
    </source>
</evidence>
<evidence type="ECO:0000256" key="1">
    <source>
        <dbReference type="ARBA" id="ARBA00022553"/>
    </source>
</evidence>
<keyword evidence="3" id="KW-0418">Kinase</keyword>
<dbReference type="GO" id="GO:0016301">
    <property type="term" value="F:kinase activity"/>
    <property type="evidence" value="ECO:0007669"/>
    <property type="project" value="UniProtKB-KW"/>
</dbReference>
<dbReference type="InterPro" id="IPR003018">
    <property type="entry name" value="GAF"/>
</dbReference>
<dbReference type="SMART" id="SM00448">
    <property type="entry name" value="REC"/>
    <property type="match status" value="1"/>
</dbReference>
<dbReference type="Pfam" id="PF13185">
    <property type="entry name" value="GAF_2"/>
    <property type="match status" value="1"/>
</dbReference>
<keyword evidence="1 4" id="KW-0597">Phosphoprotein</keyword>
<dbReference type="GO" id="GO:0000160">
    <property type="term" value="P:phosphorelay signal transduction system"/>
    <property type="evidence" value="ECO:0007669"/>
    <property type="project" value="InterPro"/>
</dbReference>
<gene>
    <name evidence="6" type="ordered locus">Desti_0248</name>
</gene>
<dbReference type="SUPFAM" id="SSF52172">
    <property type="entry name" value="CheY-like"/>
    <property type="match status" value="1"/>
</dbReference>
<keyword evidence="6" id="KW-0238">DNA-binding</keyword>
<dbReference type="RefSeq" id="WP_014808153.1">
    <property type="nucleotide sequence ID" value="NC_018025.1"/>
</dbReference>
<dbReference type="STRING" id="706587.Desti_0248"/>
<evidence type="ECO:0000259" key="5">
    <source>
        <dbReference type="PROSITE" id="PS50110"/>
    </source>
</evidence>
<dbReference type="eggNOG" id="COG2203">
    <property type="taxonomic scope" value="Bacteria"/>
</dbReference>
<protein>
    <submittedName>
        <fullName evidence="6">Response regulator with CheY-like receiver, AAA-type ATPase, and DNA-binding domains</fullName>
    </submittedName>
</protein>
<dbReference type="InterPro" id="IPR011006">
    <property type="entry name" value="CheY-like_superfamily"/>
</dbReference>
<dbReference type="Gene3D" id="3.30.450.40">
    <property type="match status" value="1"/>
</dbReference>
<name>I4C0A3_DESTA</name>
<dbReference type="SUPFAM" id="SSF55781">
    <property type="entry name" value="GAF domain-like"/>
    <property type="match status" value="1"/>
</dbReference>
<evidence type="ECO:0000256" key="4">
    <source>
        <dbReference type="PROSITE-ProRule" id="PRU00169"/>
    </source>
</evidence>
<evidence type="ECO:0000313" key="6">
    <source>
        <dbReference type="EMBL" id="AFM22994.1"/>
    </source>
</evidence>
<dbReference type="PANTHER" id="PTHR44591">
    <property type="entry name" value="STRESS RESPONSE REGULATOR PROTEIN 1"/>
    <property type="match status" value="1"/>
</dbReference>
<sequence length="311" mass="35204">MNATRDLHATILVVDDEQIVHESIQRILDQDGHRVISAMRVDQALQELEKKHFDLALTDLKMPGTGGMEVVRAIAENHPDMGVVVFTGFPTVDSAIESMKLGALDYLPKPFTPEELLQVTRNALQKIEKLKKEREMEKIYAEAEKALKASLDLREIFDLICSSVSRLFNVTGSAVLMFRKKDQTLELAASCGLSEMYVRKGALDSSRSIAEAMKSGRAVLVQESEFDLNLQYPDEARNEKFSSVLSIPLKLEDSVFGFLRLYSTETRTFSDDELDLLMKFAEQATRALENAMTYERVRTEIEELKKYLPQT</sequence>
<dbReference type="KEGG" id="dti:Desti_0248"/>
<accession>I4C0A3</accession>
<dbReference type="PANTHER" id="PTHR44591:SF3">
    <property type="entry name" value="RESPONSE REGULATORY DOMAIN-CONTAINING PROTEIN"/>
    <property type="match status" value="1"/>
</dbReference>
<dbReference type="InterPro" id="IPR001789">
    <property type="entry name" value="Sig_transdc_resp-reg_receiver"/>
</dbReference>
<dbReference type="InterPro" id="IPR029016">
    <property type="entry name" value="GAF-like_dom_sf"/>
</dbReference>
<feature type="modified residue" description="4-aspartylphosphate" evidence="4">
    <location>
        <position position="59"/>
    </location>
</feature>
<dbReference type="Proteomes" id="UP000006055">
    <property type="component" value="Chromosome"/>
</dbReference>
<dbReference type="GO" id="GO:0003677">
    <property type="term" value="F:DNA binding"/>
    <property type="evidence" value="ECO:0007669"/>
    <property type="project" value="UniProtKB-KW"/>
</dbReference>
<dbReference type="HOGENOM" id="CLU_882040_0_0_7"/>
<dbReference type="EMBL" id="CP003360">
    <property type="protein sequence ID" value="AFM22994.1"/>
    <property type="molecule type" value="Genomic_DNA"/>
</dbReference>
<feature type="domain" description="Response regulatory" evidence="5">
    <location>
        <begin position="10"/>
        <end position="124"/>
    </location>
</feature>
<evidence type="ECO:0000256" key="3">
    <source>
        <dbReference type="ARBA" id="ARBA00022777"/>
    </source>
</evidence>
<reference evidence="7" key="1">
    <citation type="submission" date="2012-06" db="EMBL/GenBank/DDBJ databases">
        <title>Complete sequence of chromosome of Desulfomonile tiedjei DSM 6799.</title>
        <authorList>
            <person name="Lucas S."/>
            <person name="Copeland A."/>
            <person name="Lapidus A."/>
            <person name="Glavina del Rio T."/>
            <person name="Dalin E."/>
            <person name="Tice H."/>
            <person name="Bruce D."/>
            <person name="Goodwin L."/>
            <person name="Pitluck S."/>
            <person name="Peters L."/>
            <person name="Ovchinnikova G."/>
            <person name="Zeytun A."/>
            <person name="Lu M."/>
            <person name="Kyrpides N."/>
            <person name="Mavromatis K."/>
            <person name="Ivanova N."/>
            <person name="Brettin T."/>
            <person name="Detter J.C."/>
            <person name="Han C."/>
            <person name="Larimer F."/>
            <person name="Land M."/>
            <person name="Hauser L."/>
            <person name="Markowitz V."/>
            <person name="Cheng J.-F."/>
            <person name="Hugenholtz P."/>
            <person name="Woyke T."/>
            <person name="Wu D."/>
            <person name="Spring S."/>
            <person name="Schroeder M."/>
            <person name="Brambilla E."/>
            <person name="Klenk H.-P."/>
            <person name="Eisen J.A."/>
        </authorList>
    </citation>
    <scope>NUCLEOTIDE SEQUENCE [LARGE SCALE GENOMIC DNA]</scope>
    <source>
        <strain evidence="7">ATCC 49306 / DSM 6799 / DCB-1</strain>
    </source>
</reference>
<dbReference type="eggNOG" id="COG2204">
    <property type="taxonomic scope" value="Bacteria"/>
</dbReference>
<dbReference type="SMART" id="SM00065">
    <property type="entry name" value="GAF"/>
    <property type="match status" value="1"/>
</dbReference>
<keyword evidence="2" id="KW-0808">Transferase</keyword>
<organism evidence="6 7">
    <name type="scientific">Desulfomonile tiedjei (strain ATCC 49306 / DSM 6799 / DCB-1)</name>
    <dbReference type="NCBI Taxonomy" id="706587"/>
    <lineage>
        <taxon>Bacteria</taxon>
        <taxon>Pseudomonadati</taxon>
        <taxon>Thermodesulfobacteriota</taxon>
        <taxon>Desulfomonilia</taxon>
        <taxon>Desulfomonilales</taxon>
        <taxon>Desulfomonilaceae</taxon>
        <taxon>Desulfomonile</taxon>
    </lineage>
</organism>